<reference evidence="1 2" key="1">
    <citation type="submission" date="2018-04" db="EMBL/GenBank/DDBJ databases">
        <authorList>
            <person name="Vogel A."/>
        </authorList>
    </citation>
    <scope>NUCLEOTIDE SEQUENCE [LARGE SCALE GENOMIC DNA]</scope>
</reference>
<proteinExistence type="predicted"/>
<dbReference type="AlphaFoldDB" id="A0A484KAI7"/>
<dbReference type="Gene3D" id="2.60.40.790">
    <property type="match status" value="1"/>
</dbReference>
<dbReference type="Pfam" id="PF14223">
    <property type="entry name" value="Retrotran_gag_2"/>
    <property type="match status" value="1"/>
</dbReference>
<dbReference type="PANTHER" id="PTHR34676">
    <property type="entry name" value="DUF4219 DOMAIN-CONTAINING PROTEIN-RELATED"/>
    <property type="match status" value="1"/>
</dbReference>
<dbReference type="Proteomes" id="UP000595140">
    <property type="component" value="Unassembled WGS sequence"/>
</dbReference>
<evidence type="ECO:0008006" key="3">
    <source>
        <dbReference type="Google" id="ProtNLM"/>
    </source>
</evidence>
<evidence type="ECO:0000313" key="2">
    <source>
        <dbReference type="Proteomes" id="UP000595140"/>
    </source>
</evidence>
<sequence length="213" mass="24667">MRDPTTTTGLDDGLPRSENVIYEEVVPLFEWNPDSTSHYWLLLHVPGFRREDLRVEVRANGLIRIGGERKVPTPMDKLMPENKKKLSLNAKALNILFCALGQDEFARVSSCKSAKEAWELLEATHEGDKDPKASKIALRTSECENFKMKKEERVPMVKKTMTLKVDDKSESEGESDEELAMFKRYKKVIKWNQSESSRKFPPKKGKHYYKNRF</sequence>
<evidence type="ECO:0000313" key="1">
    <source>
        <dbReference type="EMBL" id="VFQ62783.1"/>
    </source>
</evidence>
<dbReference type="SUPFAM" id="SSF49764">
    <property type="entry name" value="HSP20-like chaperones"/>
    <property type="match status" value="1"/>
</dbReference>
<dbReference type="CDD" id="cd06464">
    <property type="entry name" value="ACD_sHsps-like"/>
    <property type="match status" value="1"/>
</dbReference>
<dbReference type="InterPro" id="IPR008978">
    <property type="entry name" value="HSP20-like_chaperone"/>
</dbReference>
<dbReference type="PANTHER" id="PTHR34676:SF8">
    <property type="entry name" value="TRANSMEMBRANE PROTEIN"/>
    <property type="match status" value="1"/>
</dbReference>
<name>A0A484KAI7_9ASTE</name>
<organism evidence="1 2">
    <name type="scientific">Cuscuta campestris</name>
    <dbReference type="NCBI Taxonomy" id="132261"/>
    <lineage>
        <taxon>Eukaryota</taxon>
        <taxon>Viridiplantae</taxon>
        <taxon>Streptophyta</taxon>
        <taxon>Embryophyta</taxon>
        <taxon>Tracheophyta</taxon>
        <taxon>Spermatophyta</taxon>
        <taxon>Magnoliopsida</taxon>
        <taxon>eudicotyledons</taxon>
        <taxon>Gunneridae</taxon>
        <taxon>Pentapetalae</taxon>
        <taxon>asterids</taxon>
        <taxon>lamiids</taxon>
        <taxon>Solanales</taxon>
        <taxon>Convolvulaceae</taxon>
        <taxon>Cuscuteae</taxon>
        <taxon>Cuscuta</taxon>
        <taxon>Cuscuta subgen. Grammica</taxon>
        <taxon>Cuscuta sect. Cleistogrammica</taxon>
    </lineage>
</organism>
<accession>A0A484KAI7</accession>
<keyword evidence="2" id="KW-1185">Reference proteome</keyword>
<protein>
    <recommendedName>
        <fullName evidence="3">SHSP domain-containing protein</fullName>
    </recommendedName>
</protein>
<dbReference type="OrthoDB" id="1292861at2759"/>
<gene>
    <name evidence="1" type="ORF">CCAM_LOCUS4559</name>
</gene>
<dbReference type="EMBL" id="OOIL02000231">
    <property type="protein sequence ID" value="VFQ62783.1"/>
    <property type="molecule type" value="Genomic_DNA"/>
</dbReference>